<dbReference type="InterPro" id="IPR036638">
    <property type="entry name" value="HLH_DNA-bd_sf"/>
</dbReference>
<evidence type="ECO:0000256" key="2">
    <source>
        <dbReference type="ARBA" id="ARBA00023015"/>
    </source>
</evidence>
<evidence type="ECO:0000256" key="6">
    <source>
        <dbReference type="SAM" id="MobiDB-lite"/>
    </source>
</evidence>
<evidence type="ECO:0000256" key="4">
    <source>
        <dbReference type="ARBA" id="ARBA00023163"/>
    </source>
</evidence>
<dbReference type="GO" id="GO:0046983">
    <property type="term" value="F:protein dimerization activity"/>
    <property type="evidence" value="ECO:0007669"/>
    <property type="project" value="InterPro"/>
</dbReference>
<evidence type="ECO:0000259" key="7">
    <source>
        <dbReference type="PROSITE" id="PS50888"/>
    </source>
</evidence>
<keyword evidence="9" id="KW-1185">Reference proteome</keyword>
<keyword evidence="5" id="KW-0539">Nucleus</keyword>
<feature type="region of interest" description="Disordered" evidence="6">
    <location>
        <begin position="386"/>
        <end position="407"/>
    </location>
</feature>
<dbReference type="GO" id="GO:0000978">
    <property type="term" value="F:RNA polymerase II cis-regulatory region sequence-specific DNA binding"/>
    <property type="evidence" value="ECO:0007669"/>
    <property type="project" value="TreeGrafter"/>
</dbReference>
<evidence type="ECO:0000256" key="3">
    <source>
        <dbReference type="ARBA" id="ARBA00023125"/>
    </source>
</evidence>
<keyword evidence="4" id="KW-0804">Transcription</keyword>
<accession>A0A7H9B0J9</accession>
<dbReference type="SMART" id="SM00353">
    <property type="entry name" value="HLH"/>
    <property type="match status" value="1"/>
</dbReference>
<dbReference type="PANTHER" id="PTHR45776">
    <property type="entry name" value="MIP04163P"/>
    <property type="match status" value="1"/>
</dbReference>
<dbReference type="OrthoDB" id="690068at2759"/>
<feature type="region of interest" description="Disordered" evidence="6">
    <location>
        <begin position="47"/>
        <end position="69"/>
    </location>
</feature>
<reference evidence="8 9" key="1">
    <citation type="submission" date="2020-07" db="EMBL/GenBank/DDBJ databases">
        <title>The yeast mating-type switching endonuclease HO is a domesticated member of an unorthodox homing genetic element family.</title>
        <authorList>
            <person name="Coughlan A.Y."/>
            <person name="Lombardi L."/>
            <person name="Braun-Galleani S."/>
            <person name="Martos A.R."/>
            <person name="Galeote V."/>
            <person name="Bigey F."/>
            <person name="Dequin S."/>
            <person name="Byrne K.P."/>
            <person name="Wolfe K.H."/>
        </authorList>
    </citation>
    <scope>NUCLEOTIDE SEQUENCE [LARGE SCALE GENOMIC DNA]</scope>
    <source>
        <strain evidence="8 9">NRRL Y-6702</strain>
    </source>
</reference>
<sequence length="518" mass="58392">MGNFEGNFNHQQSLDSLLEESQLHLAQYDNNELQFPNMWGQLQSQELNRPLQHSSEQSQVYSKDTPAQQHEKLSYMKNKANHLPERNGEKHNPVSQDTFKKSSSFLDDQFSSTVLNDSFDITNNVGNNSESFSTRGSITNSQNFGDGDHSHNYREVSLDQPDIILKQEDHRNTGPDFLFQQGDDAMFSFADELSSSVGSSINSEWLGSSLSSSFSFQPQSLNGPSSSANANISSHLSPNLKSPASSVRASSYLSTSLRNGYTPGTPKSRHASLSSNINGETLYSSSVPRNLSHLSAEEKLRRKRDFHNAVERRRRELIKQKIKELGKIVPPSLLNFNVKGKQVKPNKGIILNRTVEYLEYLLYVLEVQDRKKTQLMSKVEELEKKKRTQQISTSEDRNMHAPPSPKDVEIHKHLTMENKYEGVDTDVSQGRIIDGRAKPQPFSNTDRWDSETSIYNSLTNGNFGSNNDSNNHINEDLPTMNDDLKQFLSGDLIEAEDNAKLLFNSGQSSADYLLEFDT</sequence>
<feature type="region of interest" description="Disordered" evidence="6">
    <location>
        <begin position="216"/>
        <end position="245"/>
    </location>
</feature>
<organism evidence="8 9">
    <name type="scientific">Zygotorulaspora mrakii</name>
    <name type="common">Zygosaccharomyces mrakii</name>
    <dbReference type="NCBI Taxonomy" id="42260"/>
    <lineage>
        <taxon>Eukaryota</taxon>
        <taxon>Fungi</taxon>
        <taxon>Dikarya</taxon>
        <taxon>Ascomycota</taxon>
        <taxon>Saccharomycotina</taxon>
        <taxon>Saccharomycetes</taxon>
        <taxon>Saccharomycetales</taxon>
        <taxon>Saccharomycetaceae</taxon>
        <taxon>Zygotorulaspora</taxon>
    </lineage>
</organism>
<evidence type="ECO:0000256" key="1">
    <source>
        <dbReference type="ARBA" id="ARBA00004123"/>
    </source>
</evidence>
<dbReference type="CDD" id="cd11387">
    <property type="entry name" value="bHLHzip_USF_MITF"/>
    <property type="match status" value="1"/>
</dbReference>
<feature type="compositionally biased region" description="Polar residues" evidence="6">
    <location>
        <begin position="221"/>
        <end position="245"/>
    </location>
</feature>
<dbReference type="GO" id="GO:0005634">
    <property type="term" value="C:nucleus"/>
    <property type="evidence" value="ECO:0007669"/>
    <property type="project" value="UniProtKB-SubCell"/>
</dbReference>
<dbReference type="Proteomes" id="UP000509704">
    <property type="component" value="Chromosome 2"/>
</dbReference>
<dbReference type="InterPro" id="IPR011598">
    <property type="entry name" value="bHLH_dom"/>
</dbReference>
<dbReference type="EMBL" id="CP058605">
    <property type="protein sequence ID" value="QLG71499.1"/>
    <property type="molecule type" value="Genomic_DNA"/>
</dbReference>
<dbReference type="KEGG" id="zmk:HG535_0B05410"/>
<dbReference type="FunFam" id="4.10.280.10:FF:000105">
    <property type="entry name" value="Rtg3p"/>
    <property type="match status" value="1"/>
</dbReference>
<feature type="domain" description="BHLH" evidence="7">
    <location>
        <begin position="302"/>
        <end position="361"/>
    </location>
</feature>
<evidence type="ECO:0000313" key="8">
    <source>
        <dbReference type="EMBL" id="QLG71499.1"/>
    </source>
</evidence>
<dbReference type="AlphaFoldDB" id="A0A7H9B0J9"/>
<name>A0A7H9B0J9_ZYGMR</name>
<evidence type="ECO:0000256" key="5">
    <source>
        <dbReference type="ARBA" id="ARBA00023242"/>
    </source>
</evidence>
<dbReference type="PANTHER" id="PTHR45776:SF2">
    <property type="entry name" value="MIP04163P"/>
    <property type="match status" value="1"/>
</dbReference>
<keyword evidence="3" id="KW-0238">DNA-binding</keyword>
<comment type="subcellular location">
    <subcellularLocation>
        <location evidence="1">Nucleus</location>
    </subcellularLocation>
</comment>
<dbReference type="PROSITE" id="PS50888">
    <property type="entry name" value="BHLH"/>
    <property type="match status" value="1"/>
</dbReference>
<dbReference type="Pfam" id="PF00010">
    <property type="entry name" value="HLH"/>
    <property type="match status" value="1"/>
</dbReference>
<dbReference type="GO" id="GO:0000981">
    <property type="term" value="F:DNA-binding transcription factor activity, RNA polymerase II-specific"/>
    <property type="evidence" value="ECO:0007669"/>
    <property type="project" value="TreeGrafter"/>
</dbReference>
<proteinExistence type="predicted"/>
<dbReference type="GeneID" id="59235160"/>
<feature type="compositionally biased region" description="Polar residues" evidence="6">
    <location>
        <begin position="47"/>
        <end position="68"/>
    </location>
</feature>
<gene>
    <name evidence="8" type="ORF">HG535_0B05410</name>
</gene>
<keyword evidence="2" id="KW-0805">Transcription regulation</keyword>
<evidence type="ECO:0000313" key="9">
    <source>
        <dbReference type="Proteomes" id="UP000509704"/>
    </source>
</evidence>
<dbReference type="Gene3D" id="4.10.280.10">
    <property type="entry name" value="Helix-loop-helix DNA-binding domain"/>
    <property type="match status" value="1"/>
</dbReference>
<dbReference type="RefSeq" id="XP_037143227.1">
    <property type="nucleotide sequence ID" value="XM_037287332.1"/>
</dbReference>
<dbReference type="SUPFAM" id="SSF47459">
    <property type="entry name" value="HLH, helix-loop-helix DNA-binding domain"/>
    <property type="match status" value="1"/>
</dbReference>
<protein>
    <recommendedName>
        <fullName evidence="7">BHLH domain-containing protein</fullName>
    </recommendedName>
</protein>